<sequence length="64" mass="6860">MSEKAIIIFFFVVLSFGVLHGLRSGSMVFLLQTYEMSEDPGFYWAGIVVAGASAVALLAALIFG</sequence>
<comment type="caution">
    <text evidence="2">The sequence shown here is derived from an EMBL/GenBank/DDBJ whole genome shotgun (WGS) entry which is preliminary data.</text>
</comment>
<gene>
    <name evidence="2" type="ORF">DVT68_19835</name>
</gene>
<feature type="transmembrane region" description="Helical" evidence="1">
    <location>
        <begin position="5"/>
        <end position="22"/>
    </location>
</feature>
<organism evidence="2 3">
    <name type="scientific">Dyella solisilvae</name>
    <dbReference type="NCBI Taxonomy" id="1920168"/>
    <lineage>
        <taxon>Bacteria</taxon>
        <taxon>Pseudomonadati</taxon>
        <taxon>Pseudomonadota</taxon>
        <taxon>Gammaproteobacteria</taxon>
        <taxon>Lysobacterales</taxon>
        <taxon>Rhodanobacteraceae</taxon>
        <taxon>Dyella</taxon>
    </lineage>
</organism>
<keyword evidence="3" id="KW-1185">Reference proteome</keyword>
<keyword evidence="1" id="KW-0812">Transmembrane</keyword>
<reference evidence="2 3" key="1">
    <citation type="submission" date="2018-07" db="EMBL/GenBank/DDBJ databases">
        <title>Dyella solisilvae sp. nov., isolated from the pine and broad-leaved mixed forest soil.</title>
        <authorList>
            <person name="Gao Z."/>
            <person name="Qiu L."/>
        </authorList>
    </citation>
    <scope>NUCLEOTIDE SEQUENCE [LARGE SCALE GENOMIC DNA]</scope>
    <source>
        <strain evidence="2 3">DHG54</strain>
    </source>
</reference>
<evidence type="ECO:0000313" key="3">
    <source>
        <dbReference type="Proteomes" id="UP000254711"/>
    </source>
</evidence>
<feature type="transmembrane region" description="Helical" evidence="1">
    <location>
        <begin position="42"/>
        <end position="63"/>
    </location>
</feature>
<evidence type="ECO:0000256" key="1">
    <source>
        <dbReference type="SAM" id="Phobius"/>
    </source>
</evidence>
<keyword evidence="1" id="KW-0472">Membrane</keyword>
<name>A0A370K2B7_9GAMM</name>
<accession>A0A370K2B7</accession>
<dbReference type="RefSeq" id="WP_114826953.1">
    <property type="nucleotide sequence ID" value="NZ_QQSY01000011.1"/>
</dbReference>
<evidence type="ECO:0000313" key="2">
    <source>
        <dbReference type="EMBL" id="RDI96806.1"/>
    </source>
</evidence>
<evidence type="ECO:0008006" key="4">
    <source>
        <dbReference type="Google" id="ProtNLM"/>
    </source>
</evidence>
<proteinExistence type="predicted"/>
<protein>
    <recommendedName>
        <fullName evidence="4">DUF3995 domain-containing protein</fullName>
    </recommendedName>
</protein>
<keyword evidence="1" id="KW-1133">Transmembrane helix</keyword>
<dbReference type="Proteomes" id="UP000254711">
    <property type="component" value="Unassembled WGS sequence"/>
</dbReference>
<dbReference type="EMBL" id="QQSY01000011">
    <property type="protein sequence ID" value="RDI96806.1"/>
    <property type="molecule type" value="Genomic_DNA"/>
</dbReference>
<dbReference type="AlphaFoldDB" id="A0A370K2B7"/>